<dbReference type="Proteomes" id="UP000004773">
    <property type="component" value="Unassembled WGS sequence"/>
</dbReference>
<evidence type="ECO:0000313" key="1">
    <source>
        <dbReference type="EMBL" id="EGF86455.1"/>
    </source>
</evidence>
<accession>A0AA87ALA5</accession>
<evidence type="ECO:0000313" key="2">
    <source>
        <dbReference type="Proteomes" id="UP000004773"/>
    </source>
</evidence>
<dbReference type="EMBL" id="ACRO01000040">
    <property type="protein sequence ID" value="EGF86455.1"/>
    <property type="molecule type" value="Genomic_DNA"/>
</dbReference>
<comment type="caution">
    <text evidence="1">The sequence shown here is derived from an EMBL/GenBank/DDBJ whole genome shotgun (WGS) entry which is preliminary data.</text>
</comment>
<dbReference type="AlphaFoldDB" id="A0AA87ALA5"/>
<protein>
    <submittedName>
        <fullName evidence="1">Uncharacterized protein</fullName>
    </submittedName>
</protein>
<gene>
    <name evidence="1" type="ORF">HMPREF0428_01660</name>
</gene>
<proteinExistence type="predicted"/>
<reference evidence="1 2" key="1">
    <citation type="submission" date="2011-03" db="EMBL/GenBank/DDBJ databases">
        <title>The Genome Sequence of Gemella haemolysans M341.</title>
        <authorList>
            <consortium name="The Broad Institute Genome Sequencing Platform"/>
            <consortium name="The Broad Institute Genome Sequencing Center for Infectious Disease"/>
            <person name="Earl A."/>
            <person name="Ward D."/>
            <person name="Feldgarden M."/>
            <person name="Gevers D."/>
            <person name="Sibley C.D."/>
            <person name="Field T.R."/>
            <person name="Grinwis M."/>
            <person name="Eshaghurshan C.S."/>
            <person name="Surette M.G."/>
            <person name="Young S.K."/>
            <person name="Zeng Q."/>
            <person name="Gargeya S."/>
            <person name="Fitzgerald M."/>
            <person name="Haas B."/>
            <person name="Abouelleil A."/>
            <person name="Alvarado L."/>
            <person name="Arachchi H.M."/>
            <person name="Berlin A."/>
            <person name="Brown A."/>
            <person name="Chapman S.B."/>
            <person name="Chen Z."/>
            <person name="Dunbar C."/>
            <person name="Freedman E."/>
            <person name="Gearin G."/>
            <person name="Gellesch M."/>
            <person name="Goldberg J."/>
            <person name="Griggs A."/>
            <person name="Gujja S."/>
            <person name="Heilman E.R."/>
            <person name="Heiman D."/>
            <person name="Howarth C."/>
            <person name="Larson L."/>
            <person name="Lui A."/>
            <person name="MacDonald P.J.P."/>
            <person name="Mehta T."/>
            <person name="Montmayeur A."/>
            <person name="Murphy C."/>
            <person name="Neiman D."/>
            <person name="Pearson M."/>
            <person name="Priest M."/>
            <person name="Roberts A."/>
            <person name="Saif S."/>
            <person name="Shea T."/>
            <person name="Shenoy N."/>
            <person name="Sisk P."/>
            <person name="Stolte C."/>
            <person name="Sykes S."/>
            <person name="White J."/>
            <person name="Yandava C."/>
            <person name="Wortman J."/>
            <person name="Nusbaum C."/>
            <person name="Birren B."/>
        </authorList>
    </citation>
    <scope>NUCLEOTIDE SEQUENCE [LARGE SCALE GENOMIC DNA]</scope>
    <source>
        <strain evidence="1 2">M341</strain>
    </source>
</reference>
<dbReference type="RefSeq" id="WP_003147818.1">
    <property type="nucleotide sequence ID" value="NZ_GL883585.1"/>
</dbReference>
<organism evidence="1 2">
    <name type="scientific">Gemella haemolysans M341</name>
    <dbReference type="NCBI Taxonomy" id="562981"/>
    <lineage>
        <taxon>Bacteria</taxon>
        <taxon>Bacillati</taxon>
        <taxon>Bacillota</taxon>
        <taxon>Bacilli</taxon>
        <taxon>Bacillales</taxon>
        <taxon>Gemellaceae</taxon>
        <taxon>Gemella</taxon>
    </lineage>
</organism>
<name>A0AA87ALA5_9BACL</name>
<sequence>MAVSGNDLSRLKEQTNLLAWITQDRVRKSKSSNGDELFTISKEDYLDVINEYSDKTYTMNEALGLLKGPNFNEYEVEAAKSPLYPTKNEIHYYKGDDKIVFVGMPLTNKYPL</sequence>